<keyword evidence="1" id="KW-0233">DNA recombination</keyword>
<feature type="non-terminal residue" evidence="3">
    <location>
        <position position="1"/>
    </location>
</feature>
<dbReference type="OrthoDB" id="3163890at2759"/>
<sequence length="323" mass="37482">TYNTAQKMCAAMSHKFGRDYRLGTMPWVENPSIPGKYIGNPSLSVAVSQYMISLRRRKARSGEVVTSARAMDESTMKHLWEFACQTEMKEYGPLTQKQKADNPSEWAGFTICMMLYLLYLVSMTCLLRYDEALRITWADVSRFKAEDFRICLNLPFRKTHQYGGIAPFYLYAQPNRPWMCLLRAFALWWILAQKQVHNLDGYVFRKKIGTDGFSVNPTDAMTAEAFLECFRNNLLDVGVDPRPYGTHSFHRGGCQYLHVVLKWSFRQICNWGSWTDNFDNPGTIFKYLLSWNDNPDEEREHYMNPARPGTDICPTCRRTCHCA</sequence>
<dbReference type="GO" id="GO:0006310">
    <property type="term" value="P:DNA recombination"/>
    <property type="evidence" value="ECO:0007669"/>
    <property type="project" value="UniProtKB-KW"/>
</dbReference>
<dbReference type="SUPFAM" id="SSF56349">
    <property type="entry name" value="DNA breaking-rejoining enzymes"/>
    <property type="match status" value="1"/>
</dbReference>
<feature type="transmembrane region" description="Helical" evidence="2">
    <location>
        <begin position="106"/>
        <end position="127"/>
    </location>
</feature>
<dbReference type="InterPro" id="IPR013762">
    <property type="entry name" value="Integrase-like_cat_sf"/>
</dbReference>
<accession>A0A0C9U749</accession>
<evidence type="ECO:0000313" key="4">
    <source>
        <dbReference type="Proteomes" id="UP000053647"/>
    </source>
</evidence>
<dbReference type="InterPro" id="IPR011010">
    <property type="entry name" value="DNA_brk_join_enz"/>
</dbReference>
<keyword evidence="2" id="KW-1133">Transmembrane helix</keyword>
<reference evidence="4" key="2">
    <citation type="submission" date="2015-01" db="EMBL/GenBank/DDBJ databases">
        <title>Evolutionary Origins and Diversification of the Mycorrhizal Mutualists.</title>
        <authorList>
            <consortium name="DOE Joint Genome Institute"/>
            <consortium name="Mycorrhizal Genomics Consortium"/>
            <person name="Kohler A."/>
            <person name="Kuo A."/>
            <person name="Nagy L.G."/>
            <person name="Floudas D."/>
            <person name="Copeland A."/>
            <person name="Barry K.W."/>
            <person name="Cichocki N."/>
            <person name="Veneault-Fourrey C."/>
            <person name="LaButti K."/>
            <person name="Lindquist E.A."/>
            <person name="Lipzen A."/>
            <person name="Lundell T."/>
            <person name="Morin E."/>
            <person name="Murat C."/>
            <person name="Riley R."/>
            <person name="Ohm R."/>
            <person name="Sun H."/>
            <person name="Tunlid A."/>
            <person name="Henrissat B."/>
            <person name="Grigoriev I.V."/>
            <person name="Hibbett D.S."/>
            <person name="Martin F."/>
        </authorList>
    </citation>
    <scope>NUCLEOTIDE SEQUENCE [LARGE SCALE GENOMIC DNA]</scope>
    <source>
        <strain evidence="4">ATCC 200175</strain>
    </source>
</reference>
<keyword evidence="2" id="KW-0812">Transmembrane</keyword>
<dbReference type="Gene3D" id="1.10.443.10">
    <property type="entry name" value="Intergrase catalytic core"/>
    <property type="match status" value="1"/>
</dbReference>
<dbReference type="HOGENOM" id="CLU_063718_1_0_1"/>
<feature type="non-terminal residue" evidence="3">
    <location>
        <position position="323"/>
    </location>
</feature>
<gene>
    <name evidence="3" type="ORF">PAXINDRAFT_77647</name>
</gene>
<reference evidence="3 4" key="1">
    <citation type="submission" date="2014-06" db="EMBL/GenBank/DDBJ databases">
        <authorList>
            <consortium name="DOE Joint Genome Institute"/>
            <person name="Kuo A."/>
            <person name="Kohler A."/>
            <person name="Nagy L.G."/>
            <person name="Floudas D."/>
            <person name="Copeland A."/>
            <person name="Barry K.W."/>
            <person name="Cichocki N."/>
            <person name="Veneault-Fourrey C."/>
            <person name="LaButti K."/>
            <person name="Lindquist E.A."/>
            <person name="Lipzen A."/>
            <person name="Lundell T."/>
            <person name="Morin E."/>
            <person name="Murat C."/>
            <person name="Sun H."/>
            <person name="Tunlid A."/>
            <person name="Henrissat B."/>
            <person name="Grigoriev I.V."/>
            <person name="Hibbett D.S."/>
            <person name="Martin F."/>
            <person name="Nordberg H.P."/>
            <person name="Cantor M.N."/>
            <person name="Hua S.X."/>
        </authorList>
    </citation>
    <scope>NUCLEOTIDE SEQUENCE [LARGE SCALE GENOMIC DNA]</scope>
    <source>
        <strain evidence="3 4">ATCC 200175</strain>
    </source>
</reference>
<name>A0A0C9U749_PAXIN</name>
<evidence type="ECO:0000313" key="3">
    <source>
        <dbReference type="EMBL" id="KIJ15217.1"/>
    </source>
</evidence>
<protein>
    <recommendedName>
        <fullName evidence="5">DNA breaking-rejoining enzyme</fullName>
    </recommendedName>
</protein>
<dbReference type="EMBL" id="KN819338">
    <property type="protein sequence ID" value="KIJ15217.1"/>
    <property type="molecule type" value="Genomic_DNA"/>
</dbReference>
<keyword evidence="4" id="KW-1185">Reference proteome</keyword>
<proteinExistence type="predicted"/>
<dbReference type="GO" id="GO:0015074">
    <property type="term" value="P:DNA integration"/>
    <property type="evidence" value="ECO:0007669"/>
    <property type="project" value="InterPro"/>
</dbReference>
<evidence type="ECO:0000256" key="1">
    <source>
        <dbReference type="ARBA" id="ARBA00023172"/>
    </source>
</evidence>
<keyword evidence="2" id="KW-0472">Membrane</keyword>
<evidence type="ECO:0000256" key="2">
    <source>
        <dbReference type="SAM" id="Phobius"/>
    </source>
</evidence>
<organism evidence="3 4">
    <name type="scientific">Paxillus involutus ATCC 200175</name>
    <dbReference type="NCBI Taxonomy" id="664439"/>
    <lineage>
        <taxon>Eukaryota</taxon>
        <taxon>Fungi</taxon>
        <taxon>Dikarya</taxon>
        <taxon>Basidiomycota</taxon>
        <taxon>Agaricomycotina</taxon>
        <taxon>Agaricomycetes</taxon>
        <taxon>Agaricomycetidae</taxon>
        <taxon>Boletales</taxon>
        <taxon>Paxilineae</taxon>
        <taxon>Paxillaceae</taxon>
        <taxon>Paxillus</taxon>
    </lineage>
</organism>
<dbReference type="GO" id="GO:0003677">
    <property type="term" value="F:DNA binding"/>
    <property type="evidence" value="ECO:0007669"/>
    <property type="project" value="InterPro"/>
</dbReference>
<evidence type="ECO:0008006" key="5">
    <source>
        <dbReference type="Google" id="ProtNLM"/>
    </source>
</evidence>
<dbReference type="AlphaFoldDB" id="A0A0C9U749"/>
<dbReference type="Proteomes" id="UP000053647">
    <property type="component" value="Unassembled WGS sequence"/>
</dbReference>